<name>A0A6N8F4Y0_9GAMM</name>
<protein>
    <submittedName>
        <fullName evidence="1">Transcription elongation factor</fullName>
    </submittedName>
</protein>
<dbReference type="Proteomes" id="UP000439994">
    <property type="component" value="Unassembled WGS sequence"/>
</dbReference>
<dbReference type="RefSeq" id="WP_155694481.1">
    <property type="nucleotide sequence ID" value="NZ_WOCD01000001.1"/>
</dbReference>
<evidence type="ECO:0000313" key="2">
    <source>
        <dbReference type="Proteomes" id="UP000439994"/>
    </source>
</evidence>
<organism evidence="1 2">
    <name type="scientific">Psychrosphaera haliotis</name>
    <dbReference type="NCBI Taxonomy" id="555083"/>
    <lineage>
        <taxon>Bacteria</taxon>
        <taxon>Pseudomonadati</taxon>
        <taxon>Pseudomonadota</taxon>
        <taxon>Gammaproteobacteria</taxon>
        <taxon>Alteromonadales</taxon>
        <taxon>Pseudoalteromonadaceae</taxon>
        <taxon>Psychrosphaera</taxon>
    </lineage>
</organism>
<evidence type="ECO:0000313" key="1">
    <source>
        <dbReference type="EMBL" id="MUH71615.1"/>
    </source>
</evidence>
<dbReference type="SUPFAM" id="SSF54534">
    <property type="entry name" value="FKBP-like"/>
    <property type="match status" value="1"/>
</dbReference>
<keyword evidence="2" id="KW-1185">Reference proteome</keyword>
<accession>A0A6N8F4Y0</accession>
<sequence>MNIDKLAVFSELFIQLEKSFLAASDAAEGARQLATHEQSKPETQYDTVGLEASYLAHGHSQRAADLANAIEDWKVLQHKVFSNESSIDAGALVELIDSDEISKMFLIGNYSGGLKIEVSDEVVTVITLSSPLGGAMKSKQIGDEFQHPVDAKLSLEITHLV</sequence>
<dbReference type="GO" id="GO:0003746">
    <property type="term" value="F:translation elongation factor activity"/>
    <property type="evidence" value="ECO:0007669"/>
    <property type="project" value="UniProtKB-KW"/>
</dbReference>
<keyword evidence="1" id="KW-0251">Elongation factor</keyword>
<dbReference type="OrthoDB" id="5293337at2"/>
<gene>
    <name evidence="1" type="ORF">GNP35_03320</name>
</gene>
<proteinExistence type="predicted"/>
<reference evidence="1 2" key="1">
    <citation type="submission" date="2019-11" db="EMBL/GenBank/DDBJ databases">
        <title>P. haliotis isolates from Z. marina roots.</title>
        <authorList>
            <person name="Cohen M."/>
            <person name="Jospin G."/>
            <person name="Eisen J.A."/>
            <person name="Coil D.A."/>
        </authorList>
    </citation>
    <scope>NUCLEOTIDE SEQUENCE [LARGE SCALE GENOMIC DNA]</scope>
    <source>
        <strain evidence="1 2">UCD-MCMsp1aY</strain>
    </source>
</reference>
<dbReference type="EMBL" id="WOCD01000001">
    <property type="protein sequence ID" value="MUH71615.1"/>
    <property type="molecule type" value="Genomic_DNA"/>
</dbReference>
<dbReference type="AlphaFoldDB" id="A0A6N8F4Y0"/>
<comment type="caution">
    <text evidence="1">The sequence shown here is derived from an EMBL/GenBank/DDBJ whole genome shotgun (WGS) entry which is preliminary data.</text>
</comment>
<keyword evidence="1" id="KW-0648">Protein biosynthesis</keyword>